<accession>A0A1R1LP77</accession>
<proteinExistence type="predicted"/>
<dbReference type="CDD" id="cd17474">
    <property type="entry name" value="MFS_YfmO_like"/>
    <property type="match status" value="1"/>
</dbReference>
<evidence type="ECO:0000259" key="6">
    <source>
        <dbReference type="PROSITE" id="PS50850"/>
    </source>
</evidence>
<comment type="subcellular location">
    <subcellularLocation>
        <location evidence="1">Cell membrane</location>
        <topology evidence="1">Multi-pass membrane protein</topology>
    </subcellularLocation>
</comment>
<sequence length="407" mass="41769">MGHDQHGAGDTVATLERETTSLLHQPKTLWATALASVFAFMGIGLVDPILPAIATNLRASQAEVSLLFTSYFLITALAMLITGVISSRIGGKKTLLIGLALIVVFASLSGLSNGVAQLVGFRAGWGLGNALFVATALAVIVGVASGGSGVAIVLYEAALGLGISLGPLVGALLGGWQWRAPFFGTAVLMAAAFIALVVLLPKLPAPDTRTRLRDPLIALGHGGLRTTAIAAFFYNFGFFTVLAYVPFILGMTAYGIGAVFFGWGVLLAVCSVFLAPVLQNRFGTSTVLVGSLVGLAVALGLLAVFAVGVVPAVVVLTILSGALLGVNNTLFTELAMEVSDSPRPVASAAYNGVRWLGGALAPFVATTLAEQFGPRVPFLSAGVLVLVSAAVVLGGRRLLNGHEPEHV</sequence>
<dbReference type="PANTHER" id="PTHR43683:SF1">
    <property type="entry name" value="MULTIDRUG EFFLUX PROTEIN YFMO"/>
    <property type="match status" value="1"/>
</dbReference>
<name>A0A1R1LP77_9MICC</name>
<feature type="transmembrane region" description="Helical" evidence="5">
    <location>
        <begin position="312"/>
        <end position="331"/>
    </location>
</feature>
<feature type="transmembrane region" description="Helical" evidence="5">
    <location>
        <begin position="97"/>
        <end position="119"/>
    </location>
</feature>
<keyword evidence="8" id="KW-1185">Reference proteome</keyword>
<evidence type="ECO:0000256" key="5">
    <source>
        <dbReference type="SAM" id="Phobius"/>
    </source>
</evidence>
<dbReference type="STRING" id="554083.BKD30_00745"/>
<evidence type="ECO:0000256" key="4">
    <source>
        <dbReference type="ARBA" id="ARBA00023136"/>
    </source>
</evidence>
<feature type="transmembrane region" description="Helical" evidence="5">
    <location>
        <begin position="28"/>
        <end position="46"/>
    </location>
</feature>
<reference evidence="7 8" key="1">
    <citation type="submission" date="2016-12" db="EMBL/GenBank/DDBJ databases">
        <title>Draft genome of Tersicoccus phoenicis 1P05MA.</title>
        <authorList>
            <person name="Nakajima Y."/>
            <person name="Yoshizawa S."/>
            <person name="Nakamura K."/>
            <person name="Ogura Y."/>
            <person name="Hayashi T."/>
            <person name="Kogure K."/>
        </authorList>
    </citation>
    <scope>NUCLEOTIDE SEQUENCE [LARGE SCALE GENOMIC DNA]</scope>
    <source>
        <strain evidence="7 8">1p05MA</strain>
    </source>
</reference>
<dbReference type="Proteomes" id="UP000187085">
    <property type="component" value="Unassembled WGS sequence"/>
</dbReference>
<evidence type="ECO:0000256" key="1">
    <source>
        <dbReference type="ARBA" id="ARBA00004651"/>
    </source>
</evidence>
<dbReference type="InterPro" id="IPR036259">
    <property type="entry name" value="MFS_trans_sf"/>
</dbReference>
<dbReference type="Pfam" id="PF07690">
    <property type="entry name" value="MFS_1"/>
    <property type="match status" value="1"/>
</dbReference>
<dbReference type="GO" id="GO:0022857">
    <property type="term" value="F:transmembrane transporter activity"/>
    <property type="evidence" value="ECO:0007669"/>
    <property type="project" value="InterPro"/>
</dbReference>
<evidence type="ECO:0000313" key="7">
    <source>
        <dbReference type="EMBL" id="OMH29343.1"/>
    </source>
</evidence>
<feature type="domain" description="Major facilitator superfamily (MFS) profile" evidence="6">
    <location>
        <begin position="28"/>
        <end position="400"/>
    </location>
</feature>
<feature type="transmembrane region" description="Helical" evidence="5">
    <location>
        <begin position="287"/>
        <end position="306"/>
    </location>
</feature>
<dbReference type="Gene3D" id="1.20.1250.20">
    <property type="entry name" value="MFS general substrate transporter like domains"/>
    <property type="match status" value="1"/>
</dbReference>
<feature type="transmembrane region" description="Helical" evidence="5">
    <location>
        <begin position="182"/>
        <end position="201"/>
    </location>
</feature>
<dbReference type="PRINTS" id="PR01035">
    <property type="entry name" value="TCRTETA"/>
</dbReference>
<keyword evidence="2 5" id="KW-0812">Transmembrane</keyword>
<dbReference type="InterPro" id="IPR011701">
    <property type="entry name" value="MFS"/>
</dbReference>
<gene>
    <name evidence="7" type="ORF">BKD30_00745</name>
</gene>
<feature type="transmembrane region" description="Helical" evidence="5">
    <location>
        <begin position="375"/>
        <end position="394"/>
    </location>
</feature>
<dbReference type="EMBL" id="MRDE01000006">
    <property type="protein sequence ID" value="OMH29343.1"/>
    <property type="molecule type" value="Genomic_DNA"/>
</dbReference>
<dbReference type="PROSITE" id="PS50850">
    <property type="entry name" value="MFS"/>
    <property type="match status" value="1"/>
</dbReference>
<dbReference type="RefSeq" id="WP_076700886.1">
    <property type="nucleotide sequence ID" value="NZ_MRDE01000006.1"/>
</dbReference>
<dbReference type="InterPro" id="IPR020846">
    <property type="entry name" value="MFS_dom"/>
</dbReference>
<comment type="caution">
    <text evidence="7">The sequence shown here is derived from an EMBL/GenBank/DDBJ whole genome shotgun (WGS) entry which is preliminary data.</text>
</comment>
<feature type="transmembrane region" description="Helical" evidence="5">
    <location>
        <begin position="66"/>
        <end position="85"/>
    </location>
</feature>
<feature type="transmembrane region" description="Helical" evidence="5">
    <location>
        <begin position="125"/>
        <end position="145"/>
    </location>
</feature>
<dbReference type="GO" id="GO:0005886">
    <property type="term" value="C:plasma membrane"/>
    <property type="evidence" value="ECO:0007669"/>
    <property type="project" value="UniProtKB-SubCell"/>
</dbReference>
<dbReference type="InterPro" id="IPR001958">
    <property type="entry name" value="Tet-R_TetA/multi-R_MdtG-like"/>
</dbReference>
<dbReference type="SUPFAM" id="SSF103473">
    <property type="entry name" value="MFS general substrate transporter"/>
    <property type="match status" value="1"/>
</dbReference>
<dbReference type="InterPro" id="IPR053200">
    <property type="entry name" value="YfmO-like"/>
</dbReference>
<feature type="transmembrane region" description="Helical" evidence="5">
    <location>
        <begin position="222"/>
        <end position="247"/>
    </location>
</feature>
<protein>
    <submittedName>
        <fullName evidence="7">MFS transporter</fullName>
    </submittedName>
</protein>
<dbReference type="AlphaFoldDB" id="A0A1R1LP77"/>
<organism evidence="7 8">
    <name type="scientific">Tersicoccus phoenicis</name>
    <dbReference type="NCBI Taxonomy" id="554083"/>
    <lineage>
        <taxon>Bacteria</taxon>
        <taxon>Bacillati</taxon>
        <taxon>Actinomycetota</taxon>
        <taxon>Actinomycetes</taxon>
        <taxon>Micrococcales</taxon>
        <taxon>Micrococcaceae</taxon>
        <taxon>Tersicoccus</taxon>
    </lineage>
</organism>
<keyword evidence="3 5" id="KW-1133">Transmembrane helix</keyword>
<evidence type="ECO:0000256" key="3">
    <source>
        <dbReference type="ARBA" id="ARBA00022989"/>
    </source>
</evidence>
<keyword evidence="4 5" id="KW-0472">Membrane</keyword>
<feature type="transmembrane region" description="Helical" evidence="5">
    <location>
        <begin position="152"/>
        <end position="176"/>
    </location>
</feature>
<dbReference type="PANTHER" id="PTHR43683">
    <property type="entry name" value="MULTIDRUG EFFLUX PROTEIN YFMO"/>
    <property type="match status" value="1"/>
</dbReference>
<evidence type="ECO:0000256" key="2">
    <source>
        <dbReference type="ARBA" id="ARBA00022692"/>
    </source>
</evidence>
<feature type="transmembrane region" description="Helical" evidence="5">
    <location>
        <begin position="253"/>
        <end position="275"/>
    </location>
</feature>
<evidence type="ECO:0000313" key="8">
    <source>
        <dbReference type="Proteomes" id="UP000187085"/>
    </source>
</evidence>